<dbReference type="PRINTS" id="PR00080">
    <property type="entry name" value="SDRFAMILY"/>
</dbReference>
<protein>
    <submittedName>
        <fullName evidence="4">2-dehydro-3-deoxy-D-gluconate 5-dehydrogenase</fullName>
        <ecNumber evidence="4">1.1.1.127</ecNumber>
    </submittedName>
</protein>
<name>A0A7K0E218_9NOCA</name>
<proteinExistence type="inferred from homology"/>
<dbReference type="InterPro" id="IPR002347">
    <property type="entry name" value="SDR_fam"/>
</dbReference>
<dbReference type="EMBL" id="WEGI01000024">
    <property type="protein sequence ID" value="MQY31848.1"/>
    <property type="molecule type" value="Genomic_DNA"/>
</dbReference>
<evidence type="ECO:0000313" key="4">
    <source>
        <dbReference type="EMBL" id="MQY31848.1"/>
    </source>
</evidence>
<dbReference type="Gene3D" id="3.40.50.720">
    <property type="entry name" value="NAD(P)-binding Rossmann-like Domain"/>
    <property type="match status" value="1"/>
</dbReference>
<dbReference type="Proteomes" id="UP000431401">
    <property type="component" value="Unassembled WGS sequence"/>
</dbReference>
<organism evidence="4 5">
    <name type="scientific">Nocardia aurantia</name>
    <dbReference type="NCBI Taxonomy" id="2585199"/>
    <lineage>
        <taxon>Bacteria</taxon>
        <taxon>Bacillati</taxon>
        <taxon>Actinomycetota</taxon>
        <taxon>Actinomycetes</taxon>
        <taxon>Mycobacteriales</taxon>
        <taxon>Nocardiaceae</taxon>
        <taxon>Nocardia</taxon>
    </lineage>
</organism>
<comment type="similarity">
    <text evidence="1">Belongs to the short-chain dehydrogenases/reductases (SDR) family.</text>
</comment>
<dbReference type="OrthoDB" id="286404at2"/>
<dbReference type="CDD" id="cd05233">
    <property type="entry name" value="SDR_c"/>
    <property type="match status" value="1"/>
</dbReference>
<dbReference type="RefSeq" id="WP_153349059.1">
    <property type="nucleotide sequence ID" value="NZ_WEGI01000024.1"/>
</dbReference>
<reference evidence="4 5" key="1">
    <citation type="submission" date="2019-10" db="EMBL/GenBank/DDBJ databases">
        <title>Nocardia macrotermitis sp. nov. and Nocardia aurantia sp. nov., isolated from the gut of fungus growing-termite Macrotermes natalensis.</title>
        <authorList>
            <person name="Benndorf R."/>
            <person name="Schwitalla J."/>
            <person name="Martin K."/>
            <person name="De Beer W."/>
            <person name="Kaster A.-K."/>
            <person name="Vollmers J."/>
            <person name="Poulsen M."/>
            <person name="Beemelmanns C."/>
        </authorList>
    </citation>
    <scope>NUCLEOTIDE SEQUENCE [LARGE SCALE GENOMIC DNA]</scope>
    <source>
        <strain evidence="4 5">RB56</strain>
    </source>
</reference>
<evidence type="ECO:0000313" key="5">
    <source>
        <dbReference type="Proteomes" id="UP000431401"/>
    </source>
</evidence>
<dbReference type="InterPro" id="IPR036291">
    <property type="entry name" value="NAD(P)-bd_dom_sf"/>
</dbReference>
<keyword evidence="2 4" id="KW-0560">Oxidoreductase</keyword>
<evidence type="ECO:0000256" key="2">
    <source>
        <dbReference type="ARBA" id="ARBA00023002"/>
    </source>
</evidence>
<dbReference type="PANTHER" id="PTHR43639:SF1">
    <property type="entry name" value="SHORT-CHAIN DEHYDROGENASE_REDUCTASE FAMILY PROTEIN"/>
    <property type="match status" value="1"/>
</dbReference>
<dbReference type="InterPro" id="IPR057326">
    <property type="entry name" value="KR_dom"/>
</dbReference>
<sequence>MESDVFPGFGLDGKVALVTGGSRGLGREMVLAFANAGADVVIVSRKLDACEEVAAEVRERTGRRALAVATHVAEWAAQDSLVDRVYEEFGRLDVLVNNAGLSPLYPSLDQVSEELFDKVIGVNLKGPFRLTALVGARMAAGEGGSIINISSIAAERPGPKELPYAAAKAGLNALTQGFAQAYGPSVRVNAIMPGAFLTDVSTHWDMEAVEKLLVRYPLRRAGRPSEIVGAALYLASEASSFTSGAVLAVDGGRTAQ</sequence>
<keyword evidence="5" id="KW-1185">Reference proteome</keyword>
<dbReference type="PRINTS" id="PR00081">
    <property type="entry name" value="GDHRDH"/>
</dbReference>
<dbReference type="AlphaFoldDB" id="A0A7K0E218"/>
<gene>
    <name evidence="4" type="primary">kduD_3</name>
    <name evidence="4" type="ORF">NRB56_74590</name>
</gene>
<dbReference type="SUPFAM" id="SSF51735">
    <property type="entry name" value="NAD(P)-binding Rossmann-fold domains"/>
    <property type="match status" value="1"/>
</dbReference>
<dbReference type="PANTHER" id="PTHR43639">
    <property type="entry name" value="OXIDOREDUCTASE, SHORT-CHAIN DEHYDROGENASE/REDUCTASE FAMILY (AFU_ORTHOLOGUE AFUA_5G02870)"/>
    <property type="match status" value="1"/>
</dbReference>
<dbReference type="GO" id="GO:0047001">
    <property type="term" value="F:2-dehydro-3-deoxy-D-gluconate 5-dehydrogenase activity"/>
    <property type="evidence" value="ECO:0007669"/>
    <property type="project" value="UniProtKB-EC"/>
</dbReference>
<dbReference type="SMART" id="SM00822">
    <property type="entry name" value="PKS_KR"/>
    <property type="match status" value="1"/>
</dbReference>
<accession>A0A7K0E218</accession>
<dbReference type="NCBIfam" id="NF005559">
    <property type="entry name" value="PRK07231.1"/>
    <property type="match status" value="1"/>
</dbReference>
<dbReference type="Pfam" id="PF13561">
    <property type="entry name" value="adh_short_C2"/>
    <property type="match status" value="1"/>
</dbReference>
<evidence type="ECO:0000259" key="3">
    <source>
        <dbReference type="SMART" id="SM00822"/>
    </source>
</evidence>
<dbReference type="PROSITE" id="PS00061">
    <property type="entry name" value="ADH_SHORT"/>
    <property type="match status" value="1"/>
</dbReference>
<dbReference type="InterPro" id="IPR020904">
    <property type="entry name" value="Sc_DH/Rdtase_CS"/>
</dbReference>
<evidence type="ECO:0000256" key="1">
    <source>
        <dbReference type="ARBA" id="ARBA00006484"/>
    </source>
</evidence>
<dbReference type="EC" id="1.1.1.127" evidence="4"/>
<comment type="caution">
    <text evidence="4">The sequence shown here is derived from an EMBL/GenBank/DDBJ whole genome shotgun (WGS) entry which is preliminary data.</text>
</comment>
<dbReference type="FunFam" id="3.40.50.720:FF:000084">
    <property type="entry name" value="Short-chain dehydrogenase reductase"/>
    <property type="match status" value="1"/>
</dbReference>
<feature type="domain" description="Ketoreductase" evidence="3">
    <location>
        <begin position="14"/>
        <end position="200"/>
    </location>
</feature>